<dbReference type="InterPro" id="IPR036397">
    <property type="entry name" value="RNaseH_sf"/>
</dbReference>
<evidence type="ECO:0000313" key="3">
    <source>
        <dbReference type="EMBL" id="MBZ5711696.1"/>
    </source>
</evidence>
<evidence type="ECO:0000256" key="1">
    <source>
        <dbReference type="SAM" id="MobiDB-lite"/>
    </source>
</evidence>
<accession>A0ABS7TU00</accession>
<dbReference type="PROSITE" id="PS50994">
    <property type="entry name" value="INTEGRASE"/>
    <property type="match status" value="1"/>
</dbReference>
<dbReference type="Gene3D" id="3.30.420.10">
    <property type="entry name" value="Ribonuclease H-like superfamily/Ribonuclease H"/>
    <property type="match status" value="1"/>
</dbReference>
<dbReference type="Proteomes" id="UP001139031">
    <property type="component" value="Unassembled WGS sequence"/>
</dbReference>
<dbReference type="InterPro" id="IPR001584">
    <property type="entry name" value="Integrase_cat-core"/>
</dbReference>
<evidence type="ECO:0000313" key="4">
    <source>
        <dbReference type="Proteomes" id="UP001139031"/>
    </source>
</evidence>
<protein>
    <submittedName>
        <fullName evidence="3">Transposase</fullName>
    </submittedName>
</protein>
<evidence type="ECO:0000259" key="2">
    <source>
        <dbReference type="PROSITE" id="PS50994"/>
    </source>
</evidence>
<proteinExistence type="predicted"/>
<comment type="caution">
    <text evidence="3">The sequence shown here is derived from an EMBL/GenBank/DDBJ whole genome shotgun (WGS) entry which is preliminary data.</text>
</comment>
<gene>
    <name evidence="3" type="ORF">K7C98_20845</name>
</gene>
<feature type="domain" description="Integrase catalytic" evidence="2">
    <location>
        <begin position="1"/>
        <end position="97"/>
    </location>
</feature>
<feature type="region of interest" description="Disordered" evidence="1">
    <location>
        <begin position="118"/>
        <end position="140"/>
    </location>
</feature>
<reference evidence="3" key="1">
    <citation type="submission" date="2021-08" db="EMBL/GenBank/DDBJ databases">
        <authorList>
            <person name="Stevens D.C."/>
        </authorList>
    </citation>
    <scope>NUCLEOTIDE SEQUENCE</scope>
    <source>
        <strain evidence="3">DSM 53165</strain>
    </source>
</reference>
<organism evidence="3 4">
    <name type="scientific">Nannocystis pusilla</name>
    <dbReference type="NCBI Taxonomy" id="889268"/>
    <lineage>
        <taxon>Bacteria</taxon>
        <taxon>Pseudomonadati</taxon>
        <taxon>Myxococcota</taxon>
        <taxon>Polyangia</taxon>
        <taxon>Nannocystales</taxon>
        <taxon>Nannocystaceae</taxon>
        <taxon>Nannocystis</taxon>
    </lineage>
</organism>
<dbReference type="InterPro" id="IPR012337">
    <property type="entry name" value="RNaseH-like_sf"/>
</dbReference>
<name>A0ABS7TU00_9BACT</name>
<dbReference type="EMBL" id="JAIRAU010000027">
    <property type="protein sequence ID" value="MBZ5711696.1"/>
    <property type="molecule type" value="Genomic_DNA"/>
</dbReference>
<sequence>MMLDQDIVAVSPATVYRVLSAAGRLDRWHRGPSKTQSNGKLERWHKTFKSTALRPAALSTIDEARRVTADFVEHYNARRLHSAIGYIAPGDKLAGREHAIFAERDRKLETARELRRQRRELARQHQTHHHPSETCPPASP</sequence>
<dbReference type="Pfam" id="PF13683">
    <property type="entry name" value="rve_3"/>
    <property type="match status" value="1"/>
</dbReference>
<dbReference type="SUPFAM" id="SSF53098">
    <property type="entry name" value="Ribonuclease H-like"/>
    <property type="match status" value="1"/>
</dbReference>
<keyword evidence="4" id="KW-1185">Reference proteome</keyword>
<dbReference type="RefSeq" id="WP_224193457.1">
    <property type="nucleotide sequence ID" value="NZ_JAIRAU010000027.1"/>
</dbReference>